<dbReference type="EMBL" id="JACSPP010000001">
    <property type="protein sequence ID" value="MBD8038942.1"/>
    <property type="molecule type" value="Genomic_DNA"/>
</dbReference>
<gene>
    <name evidence="2" type="ORF">H9625_00500</name>
</gene>
<protein>
    <recommendedName>
        <fullName evidence="4">Glycoside hydrolase</fullName>
    </recommendedName>
</protein>
<evidence type="ECO:0000313" key="2">
    <source>
        <dbReference type="EMBL" id="MBD8038942.1"/>
    </source>
</evidence>
<keyword evidence="1" id="KW-0732">Signal</keyword>
<dbReference type="Proteomes" id="UP000620874">
    <property type="component" value="Unassembled WGS sequence"/>
</dbReference>
<name>A0ABR8Y405_9BACT</name>
<keyword evidence="3" id="KW-1185">Reference proteome</keyword>
<sequence>MIIFKRISVFLTIFVLLGLCACSSSDGVSQEGDVWFIENSHLKVTIQPTGVLNVYDKKGNREWQQVASKEKKIENVSEVSTADKWAIAFETEVNNYPFLIKLSLPKASADLEIEADMENRDTPIEDIPFFDPFLLDSEHCSIAVADFCNGHLYPADLHPFPYKRYTTALLDMPWIGVCDAKEGHGYEIILDTSDDAFFDMIPVKVGKREIVLPKAGWISSKKRFGYARRLLCHFVSDGGYVALAKYYRTYAQKRGLIVPFSEKVKKNPNLTRLFGAVDVWGQQSVEFAKEAKKAGVEKMIMNGNSTPEELKSINELGYLTSCYDAYQDVFQVEADGKIDSGHEYLPDNIVLKDDSTRMLAWCTWDGHQSMKRCPVFWERTAKLVIPEVLSKYPFLCRFIDVTTAEDLYECYDERHPLTRAEKRELGVRLFDYIRSQGLVVGGEHGRWWAVPVIDYVEGMMSGGTDNYAWDAPYLRPPMNKDGNKWEQYETLGMNPQYRVPLWELVFHDCVVSTWYWGDANDFLTLADPKFTDMKNCYNILYGTIPLLWANEETGGAGPSKPGSWVANRELFLETYRNVCKLHEVIAGQEMTVHEFLTLDGMVQRTCFADGTEVVVNFGESVYEATVGGKKYQLPQYGFAVKGPKIEQSRALIDGQIVTNIHTNTYNFQDFKQCNN</sequence>
<accession>A0ABR8Y405</accession>
<dbReference type="RefSeq" id="WP_191762714.1">
    <property type="nucleotide sequence ID" value="NZ_JACSPP010000001.1"/>
</dbReference>
<dbReference type="Pfam" id="PF11308">
    <property type="entry name" value="Glyco_hydro_129"/>
    <property type="match status" value="1"/>
</dbReference>
<dbReference type="InterPro" id="IPR021459">
    <property type="entry name" value="GH101-related"/>
</dbReference>
<reference evidence="2 3" key="1">
    <citation type="submission" date="2020-08" db="EMBL/GenBank/DDBJ databases">
        <title>A Genomic Blueprint of the Chicken Gut Microbiome.</title>
        <authorList>
            <person name="Gilroy R."/>
            <person name="Ravi A."/>
            <person name="Getino M."/>
            <person name="Pursley I."/>
            <person name="Horton D.L."/>
            <person name="Alikhan N.-F."/>
            <person name="Baker D."/>
            <person name="Gharbi K."/>
            <person name="Hall N."/>
            <person name="Watson M."/>
            <person name="Adriaenssens E.M."/>
            <person name="Foster-Nyarko E."/>
            <person name="Jarju S."/>
            <person name="Secka A."/>
            <person name="Antonio M."/>
            <person name="Oren A."/>
            <person name="Chaudhuri R."/>
            <person name="La Ragione R.M."/>
            <person name="Hildebrand F."/>
            <person name="Pallen M.J."/>
        </authorList>
    </citation>
    <scope>NUCLEOTIDE SEQUENCE [LARGE SCALE GENOMIC DNA]</scope>
    <source>
        <strain evidence="2 3">Sa1CVN1</strain>
    </source>
</reference>
<comment type="caution">
    <text evidence="2">The sequence shown here is derived from an EMBL/GenBank/DDBJ whole genome shotgun (WGS) entry which is preliminary data.</text>
</comment>
<evidence type="ECO:0000256" key="1">
    <source>
        <dbReference type="SAM" id="SignalP"/>
    </source>
</evidence>
<feature type="signal peptide" evidence="1">
    <location>
        <begin position="1"/>
        <end position="21"/>
    </location>
</feature>
<organism evidence="2 3">
    <name type="scientific">Phocaeicola intestinalis</name>
    <dbReference type="NCBI Taxonomy" id="2762212"/>
    <lineage>
        <taxon>Bacteria</taxon>
        <taxon>Pseudomonadati</taxon>
        <taxon>Bacteroidota</taxon>
        <taxon>Bacteroidia</taxon>
        <taxon>Bacteroidales</taxon>
        <taxon>Bacteroidaceae</taxon>
        <taxon>Phocaeicola</taxon>
    </lineage>
</organism>
<evidence type="ECO:0008006" key="4">
    <source>
        <dbReference type="Google" id="ProtNLM"/>
    </source>
</evidence>
<feature type="chain" id="PRO_5046501249" description="Glycoside hydrolase" evidence="1">
    <location>
        <begin position="22"/>
        <end position="675"/>
    </location>
</feature>
<evidence type="ECO:0000313" key="3">
    <source>
        <dbReference type="Proteomes" id="UP000620874"/>
    </source>
</evidence>
<dbReference type="PROSITE" id="PS51257">
    <property type="entry name" value="PROKAR_LIPOPROTEIN"/>
    <property type="match status" value="1"/>
</dbReference>
<proteinExistence type="predicted"/>